<dbReference type="GO" id="GO:0006304">
    <property type="term" value="P:DNA modification"/>
    <property type="evidence" value="ECO:0007669"/>
    <property type="project" value="InterPro"/>
</dbReference>
<dbReference type="InterPro" id="IPR013670">
    <property type="entry name" value="EcoEI_R_C_dom"/>
</dbReference>
<dbReference type="PROSITE" id="PS51192">
    <property type="entry name" value="HELICASE_ATP_BIND_1"/>
    <property type="match status" value="1"/>
</dbReference>
<evidence type="ECO:0000313" key="3">
    <source>
        <dbReference type="Proteomes" id="UP000051717"/>
    </source>
</evidence>
<organism evidence="2 3">
    <name type="scientific">candidate division TA06 bacterium SM23_40</name>
    <dbReference type="NCBI Taxonomy" id="1703774"/>
    <lineage>
        <taxon>Bacteria</taxon>
        <taxon>Bacteria division TA06</taxon>
    </lineage>
</organism>
<dbReference type="AlphaFoldDB" id="A0A0S8G910"/>
<dbReference type="InterPro" id="IPR050742">
    <property type="entry name" value="Helicase_Restrict-Modif_Enz"/>
</dbReference>
<dbReference type="SMART" id="SM00487">
    <property type="entry name" value="DEXDc"/>
    <property type="match status" value="1"/>
</dbReference>
<accession>A0A0S8G910</accession>
<dbReference type="InterPro" id="IPR014001">
    <property type="entry name" value="Helicase_ATP-bd"/>
</dbReference>
<dbReference type="PATRIC" id="fig|1703774.3.peg.2058"/>
<gene>
    <name evidence="2" type="ORF">AMJ82_05680</name>
</gene>
<dbReference type="GO" id="GO:0003677">
    <property type="term" value="F:DNA binding"/>
    <property type="evidence" value="ECO:0007669"/>
    <property type="project" value="InterPro"/>
</dbReference>
<dbReference type="GO" id="GO:0005524">
    <property type="term" value="F:ATP binding"/>
    <property type="evidence" value="ECO:0007669"/>
    <property type="project" value="InterPro"/>
</dbReference>
<dbReference type="GO" id="GO:0005829">
    <property type="term" value="C:cytosol"/>
    <property type="evidence" value="ECO:0007669"/>
    <property type="project" value="TreeGrafter"/>
</dbReference>
<dbReference type="PANTHER" id="PTHR47396">
    <property type="entry name" value="TYPE I RESTRICTION ENZYME ECOKI R PROTEIN"/>
    <property type="match status" value="1"/>
</dbReference>
<dbReference type="InterPro" id="IPR027417">
    <property type="entry name" value="P-loop_NTPase"/>
</dbReference>
<dbReference type="InterPro" id="IPR006935">
    <property type="entry name" value="Helicase/UvrB_N"/>
</dbReference>
<dbReference type="SUPFAM" id="SSF52540">
    <property type="entry name" value="P-loop containing nucleoside triphosphate hydrolases"/>
    <property type="match status" value="2"/>
</dbReference>
<proteinExistence type="predicted"/>
<dbReference type="GO" id="GO:0016787">
    <property type="term" value="F:hydrolase activity"/>
    <property type="evidence" value="ECO:0007669"/>
    <property type="project" value="InterPro"/>
</dbReference>
<protein>
    <recommendedName>
        <fullName evidence="1">Helicase ATP-binding domain-containing protein</fullName>
    </recommendedName>
</protein>
<evidence type="ECO:0000313" key="2">
    <source>
        <dbReference type="EMBL" id="KPK69398.1"/>
    </source>
</evidence>
<dbReference type="Pfam" id="PF08463">
    <property type="entry name" value="EcoEI_R_C"/>
    <property type="match status" value="1"/>
</dbReference>
<dbReference type="Pfam" id="PF04851">
    <property type="entry name" value="ResIII"/>
    <property type="match status" value="1"/>
</dbReference>
<dbReference type="CDD" id="cd18032">
    <property type="entry name" value="DEXHc_RE_I_III_res"/>
    <property type="match status" value="1"/>
</dbReference>
<evidence type="ECO:0000259" key="1">
    <source>
        <dbReference type="PROSITE" id="PS51192"/>
    </source>
</evidence>
<sequence length="922" mass="104611">MKPEDRARQDIDRQLAECGWLVQDHRSMNIGAGLGVAVREFPLEKGFADYLLYVDGKAIGVIEAKPAGHTLTGVEEQSALYTRSLPDGILLHGLPLPFAYESTGIETRFTSRLDPDPRSRGTFAFHRPEELLRVVSLDGQLRQNLRNLPPLKTERLWPVQVEAIRNLERSLAENRPRALIQMATGSGKTFCACTFSYRLIKFAKAKRILFLVDRNNLGRQALNEFQQYHSPYSQYTFTEEYPVQRLRKNVIDPASKVCITTIQRLYSILKGEEEWPEENEEDSMFEAEAPLHVEPMPVVYNPNVPIETFDFIVVDECHRSIYNVWRQVLDYFDAFIIGLTATPTNQTIGFFHGNVVQDYSHEKAVADGINVGYNVYRIETEITKEGATLKKEPGLLIPRRDKRTRQMRLAELDDDLTYTGSQLDRDVTNPSQLRLVIQTFRDRLYSEIFPGRTEVPKTLVFAKNDNHAEDIVKVFREEFARGNDFCQKITSKTTGKKPEDLLNEFRNSFNPRVAVTVDMIATGTDVKPLECLLFMRNIASASYFEQMKGRGTRVISSDDLRQVTPDTVHKTHFVIVDAVGVCENDKTASKPLDRKPSVPLQKLLQMVGEGRVSAELVSTVAARLARLHRETTDDQRAEIAAAAKGKSLAEMTSDLLTSLDPDASVERAVQKFRIPEGEEPTDQQLQEVERESMAEALSPLYDAGLRDKILTIKASLEQIYDEITQDRIRKVGFDSQAKDKAESLLKNFRTFIEDNKDEIEAIQILYSKPYRAGLRYGQVKELAEALKRPPLSIREPVLQLWRAYEAVEPTKVKGTASSLVDLVSIVRHAIYPDEPLVPVRSTVEERYQEWLIEQEAAGVNFTPEQQQWLDAIKDHIANSLTIEQDQLEYAPFTQLGGLGKAYRLFGDRLPTLLGELNGRLAA</sequence>
<dbReference type="Gene3D" id="3.40.50.300">
    <property type="entry name" value="P-loop containing nucleotide triphosphate hydrolases"/>
    <property type="match status" value="2"/>
</dbReference>
<dbReference type="Pfam" id="PF00271">
    <property type="entry name" value="Helicase_C"/>
    <property type="match status" value="1"/>
</dbReference>
<dbReference type="PANTHER" id="PTHR47396:SF1">
    <property type="entry name" value="ATP-DEPENDENT HELICASE IRC3-RELATED"/>
    <property type="match status" value="1"/>
</dbReference>
<feature type="domain" description="Helicase ATP-binding" evidence="1">
    <location>
        <begin position="169"/>
        <end position="361"/>
    </location>
</feature>
<dbReference type="CDD" id="cd18799">
    <property type="entry name" value="SF2_C_EcoAI-like"/>
    <property type="match status" value="1"/>
</dbReference>
<dbReference type="EMBL" id="LJUI01000037">
    <property type="protein sequence ID" value="KPK69398.1"/>
    <property type="molecule type" value="Genomic_DNA"/>
</dbReference>
<comment type="caution">
    <text evidence="2">The sequence shown here is derived from an EMBL/GenBank/DDBJ whole genome shotgun (WGS) entry which is preliminary data.</text>
</comment>
<name>A0A0S8G910_UNCT6</name>
<dbReference type="Gene3D" id="3.90.1570.30">
    <property type="match status" value="1"/>
</dbReference>
<reference evidence="2 3" key="1">
    <citation type="journal article" date="2015" name="Microbiome">
        <title>Genomic resolution of linkages in carbon, nitrogen, and sulfur cycling among widespread estuary sediment bacteria.</title>
        <authorList>
            <person name="Baker B.J."/>
            <person name="Lazar C.S."/>
            <person name="Teske A.P."/>
            <person name="Dick G.J."/>
        </authorList>
    </citation>
    <scope>NUCLEOTIDE SEQUENCE [LARGE SCALE GENOMIC DNA]</scope>
    <source>
        <strain evidence="2">SM23_40</strain>
    </source>
</reference>
<dbReference type="Proteomes" id="UP000051717">
    <property type="component" value="Unassembled WGS sequence"/>
</dbReference>
<dbReference type="InterPro" id="IPR001650">
    <property type="entry name" value="Helicase_C-like"/>
</dbReference>